<dbReference type="InParanoid" id="I1CIT5"/>
<keyword evidence="2" id="KW-1185">Reference proteome</keyword>
<reference evidence="1 2" key="1">
    <citation type="journal article" date="2009" name="PLoS Genet.">
        <title>Genomic analysis of the basal lineage fungus Rhizopus oryzae reveals a whole-genome duplication.</title>
        <authorList>
            <person name="Ma L.-J."/>
            <person name="Ibrahim A.S."/>
            <person name="Skory C."/>
            <person name="Grabherr M.G."/>
            <person name="Burger G."/>
            <person name="Butler M."/>
            <person name="Elias M."/>
            <person name="Idnurm A."/>
            <person name="Lang B.F."/>
            <person name="Sone T."/>
            <person name="Abe A."/>
            <person name="Calvo S.E."/>
            <person name="Corrochano L.M."/>
            <person name="Engels R."/>
            <person name="Fu J."/>
            <person name="Hansberg W."/>
            <person name="Kim J.-M."/>
            <person name="Kodira C.D."/>
            <person name="Koehrsen M.J."/>
            <person name="Liu B."/>
            <person name="Miranda-Saavedra D."/>
            <person name="O'Leary S."/>
            <person name="Ortiz-Castellanos L."/>
            <person name="Poulter R."/>
            <person name="Rodriguez-Romero J."/>
            <person name="Ruiz-Herrera J."/>
            <person name="Shen Y.-Q."/>
            <person name="Zeng Q."/>
            <person name="Galagan J."/>
            <person name="Birren B.W."/>
            <person name="Cuomo C.A."/>
            <person name="Wickes B.L."/>
        </authorList>
    </citation>
    <scope>NUCLEOTIDE SEQUENCE [LARGE SCALE GENOMIC DNA]</scope>
    <source>
        <strain evidence="2">RA 99-880 / ATCC MYA-4621 / FGSC 9543 / NRRL 43880</strain>
    </source>
</reference>
<dbReference type="Proteomes" id="UP000009138">
    <property type="component" value="Unassembled WGS sequence"/>
</dbReference>
<organism evidence="1 2">
    <name type="scientific">Rhizopus delemar (strain RA 99-880 / ATCC MYA-4621 / FGSC 9543 / NRRL 43880)</name>
    <name type="common">Mucormycosis agent</name>
    <name type="synonym">Rhizopus arrhizus var. delemar</name>
    <dbReference type="NCBI Taxonomy" id="246409"/>
    <lineage>
        <taxon>Eukaryota</taxon>
        <taxon>Fungi</taxon>
        <taxon>Fungi incertae sedis</taxon>
        <taxon>Mucoromycota</taxon>
        <taxon>Mucoromycotina</taxon>
        <taxon>Mucoromycetes</taxon>
        <taxon>Mucorales</taxon>
        <taxon>Mucorineae</taxon>
        <taxon>Rhizopodaceae</taxon>
        <taxon>Rhizopus</taxon>
    </lineage>
</organism>
<protein>
    <submittedName>
        <fullName evidence="1">Uncharacterized protein</fullName>
    </submittedName>
</protein>
<evidence type="ECO:0000313" key="2">
    <source>
        <dbReference type="Proteomes" id="UP000009138"/>
    </source>
</evidence>
<dbReference type="AlphaFoldDB" id="I1CIT5"/>
<gene>
    <name evidence="1" type="ORF">RO3G_13076</name>
</gene>
<name>I1CIT5_RHIO9</name>
<proteinExistence type="predicted"/>
<evidence type="ECO:0000313" key="1">
    <source>
        <dbReference type="EMBL" id="EIE88365.1"/>
    </source>
</evidence>
<dbReference type="EMBL" id="CH476742">
    <property type="protein sequence ID" value="EIE88365.1"/>
    <property type="molecule type" value="Genomic_DNA"/>
</dbReference>
<dbReference type="RefSeq" id="XP_067523761.1">
    <property type="nucleotide sequence ID" value="XM_067667660.1"/>
</dbReference>
<sequence>MNPKRALSVILVTGMDIDYLNVHVKIASNSDCTDEEMEEIPRNFYNWSRISKYQPLVWLPTYSSISMKDLQHDSSNT</sequence>
<accession>I1CIT5</accession>
<dbReference type="VEuPathDB" id="FungiDB:RO3G_13076"/>
<dbReference type="GeneID" id="93620041"/>